<evidence type="ECO:0000313" key="3">
    <source>
        <dbReference type="Proteomes" id="UP001152795"/>
    </source>
</evidence>
<dbReference type="AlphaFoldDB" id="A0A6S7FM87"/>
<evidence type="ECO:0000313" key="2">
    <source>
        <dbReference type="EMBL" id="CAB3978667.1"/>
    </source>
</evidence>
<accession>A0A6S7FM87</accession>
<protein>
    <submittedName>
        <fullName evidence="2">Uncharacterized protein</fullName>
    </submittedName>
</protein>
<reference evidence="2" key="1">
    <citation type="submission" date="2020-04" db="EMBL/GenBank/DDBJ databases">
        <authorList>
            <person name="Alioto T."/>
            <person name="Alioto T."/>
            <person name="Gomez Garrido J."/>
        </authorList>
    </citation>
    <scope>NUCLEOTIDE SEQUENCE</scope>
    <source>
        <strain evidence="2">A484AB</strain>
    </source>
</reference>
<sequence length="133" mass="14937">MRKRVEKEIGQIHKDFELVRECRAEMYEYADESQTSTMDDWEDVLTNDVYDIEEKVEAFLQALSVSEHANATSKPNEQIIEIASAGNISQVEAAGGNVESSQGTHDESPLQETNIPNHVPEEVQSGFNIALFH</sequence>
<proteinExistence type="predicted"/>
<feature type="region of interest" description="Disordered" evidence="1">
    <location>
        <begin position="91"/>
        <end position="122"/>
    </location>
</feature>
<organism evidence="2 3">
    <name type="scientific">Paramuricea clavata</name>
    <name type="common">Red gorgonian</name>
    <name type="synonym">Violescent sea-whip</name>
    <dbReference type="NCBI Taxonomy" id="317549"/>
    <lineage>
        <taxon>Eukaryota</taxon>
        <taxon>Metazoa</taxon>
        <taxon>Cnidaria</taxon>
        <taxon>Anthozoa</taxon>
        <taxon>Octocorallia</taxon>
        <taxon>Malacalcyonacea</taxon>
        <taxon>Plexauridae</taxon>
        <taxon>Paramuricea</taxon>
    </lineage>
</organism>
<dbReference type="OrthoDB" id="10546943at2759"/>
<keyword evidence="3" id="KW-1185">Reference proteome</keyword>
<comment type="caution">
    <text evidence="2">The sequence shown here is derived from an EMBL/GenBank/DDBJ whole genome shotgun (WGS) entry which is preliminary data.</text>
</comment>
<dbReference type="EMBL" id="CACRXK020000132">
    <property type="protein sequence ID" value="CAB3978667.1"/>
    <property type="molecule type" value="Genomic_DNA"/>
</dbReference>
<dbReference type="Proteomes" id="UP001152795">
    <property type="component" value="Unassembled WGS sequence"/>
</dbReference>
<evidence type="ECO:0000256" key="1">
    <source>
        <dbReference type="SAM" id="MobiDB-lite"/>
    </source>
</evidence>
<name>A0A6S7FM87_PARCT</name>
<gene>
    <name evidence="2" type="ORF">PACLA_8A083164</name>
</gene>